<reference evidence="9" key="1">
    <citation type="submission" date="2016-02" db="EMBL/GenBank/DDBJ databases">
        <title>Draft genome sequence of Microdochium bolleyi, a fungal endophyte of beachgrass.</title>
        <authorList>
            <consortium name="DOE Joint Genome Institute"/>
            <person name="David A.S."/>
            <person name="May G."/>
            <person name="Haridas S."/>
            <person name="Lim J."/>
            <person name="Wang M."/>
            <person name="Labutti K."/>
            <person name="Lipzen A."/>
            <person name="Barry K."/>
            <person name="Grigoriev I.V."/>
        </authorList>
    </citation>
    <scope>NUCLEOTIDE SEQUENCE [LARGE SCALE GENOMIC DNA]</scope>
    <source>
        <strain evidence="9">J235TASD1</strain>
    </source>
</reference>
<sequence>MILRPAARRTMATTLSAFLAQARAALAAPRDTTTAAGARAPRQPLTFVVGNESADLDSLCSALVLAYFKSQPALRASPEGSSPSSSSPVSQDDPRAQRGSSSTLHIPLCNIPRADLALRPELTAVLRGAALTPAEVLTLDDLPPVASSSSPPSPSALNPEDTRWLLVDHNVLTGPLARDYAAQGGAVVGCIDHHEDEGRLPGACDPKIVEKSGSCMSLVVEHCRGVWDDMSSSKDTQTQEQQQQQQEEQQRLDGQLAHLILAPILIDTNNLRDTNKTTAHDTEVVGYIERTKITSLAPSTNDNNNKNINDSNEQREEAGRHYDRDAYFSHISLLKNDISTMSLRDILRKDYKEWTETTGADSGGERSLRLGTMSVPQPMGYLLEHTCGGDQATLLRGLRQWAGEKELDVASIMTAYEDPESGGFKRDLFVWAPARQAGRGDRLAAHAVSRFVEEHGDALKLVPWRAGLLDFAADGGGEDGDGFRRCWTQGTLKNSRKQIAPMLRGAMRAVA</sequence>
<keyword evidence="6" id="KW-0732">Signal</keyword>
<dbReference type="SMART" id="SM01131">
    <property type="entry name" value="DHHA2"/>
    <property type="match status" value="1"/>
</dbReference>
<dbReference type="InterPro" id="IPR038222">
    <property type="entry name" value="DHHA2_dom_sf"/>
</dbReference>
<dbReference type="GO" id="GO:0004309">
    <property type="term" value="F:exopolyphosphatase activity"/>
    <property type="evidence" value="ECO:0007669"/>
    <property type="project" value="TreeGrafter"/>
</dbReference>
<evidence type="ECO:0000313" key="8">
    <source>
        <dbReference type="EMBL" id="KXJ92437.1"/>
    </source>
</evidence>
<accession>A0A136J5I5</accession>
<evidence type="ECO:0000313" key="9">
    <source>
        <dbReference type="Proteomes" id="UP000070501"/>
    </source>
</evidence>
<dbReference type="InParanoid" id="A0A136J5I5"/>
<dbReference type="FunCoup" id="A0A136J5I5">
    <property type="interactions" value="210"/>
</dbReference>
<comment type="cofactor">
    <cofactor evidence="1">
        <name>Mn(2+)</name>
        <dbReference type="ChEBI" id="CHEBI:29035"/>
    </cofactor>
</comment>
<organism evidence="8 9">
    <name type="scientific">Microdochium bolleyi</name>
    <dbReference type="NCBI Taxonomy" id="196109"/>
    <lineage>
        <taxon>Eukaryota</taxon>
        <taxon>Fungi</taxon>
        <taxon>Dikarya</taxon>
        <taxon>Ascomycota</taxon>
        <taxon>Pezizomycotina</taxon>
        <taxon>Sordariomycetes</taxon>
        <taxon>Xylariomycetidae</taxon>
        <taxon>Xylariales</taxon>
        <taxon>Microdochiaceae</taxon>
        <taxon>Microdochium</taxon>
    </lineage>
</organism>
<dbReference type="EMBL" id="KQ964249">
    <property type="protein sequence ID" value="KXJ92437.1"/>
    <property type="molecule type" value="Genomic_DNA"/>
</dbReference>
<dbReference type="InterPro" id="IPR004097">
    <property type="entry name" value="DHHA2"/>
</dbReference>
<feature type="compositionally biased region" description="Low complexity" evidence="5">
    <location>
        <begin position="301"/>
        <end position="311"/>
    </location>
</feature>
<dbReference type="InterPro" id="IPR038763">
    <property type="entry name" value="DHH_sf"/>
</dbReference>
<feature type="region of interest" description="Disordered" evidence="5">
    <location>
        <begin position="75"/>
        <end position="104"/>
    </location>
</feature>
<feature type="chain" id="PRO_5007293472" description="DHHA2 domain-containing protein" evidence="6">
    <location>
        <begin position="28"/>
        <end position="511"/>
    </location>
</feature>
<dbReference type="Gene3D" id="3.10.310.20">
    <property type="entry name" value="DHHA2 domain"/>
    <property type="match status" value="1"/>
</dbReference>
<evidence type="ECO:0000256" key="3">
    <source>
        <dbReference type="ARBA" id="ARBA00022801"/>
    </source>
</evidence>
<feature type="region of interest" description="Disordered" evidence="5">
    <location>
        <begin position="229"/>
        <end position="251"/>
    </location>
</feature>
<evidence type="ECO:0000256" key="6">
    <source>
        <dbReference type="SAM" id="SignalP"/>
    </source>
</evidence>
<dbReference type="GO" id="GO:0005737">
    <property type="term" value="C:cytoplasm"/>
    <property type="evidence" value="ECO:0007669"/>
    <property type="project" value="InterPro"/>
</dbReference>
<dbReference type="SUPFAM" id="SSF64182">
    <property type="entry name" value="DHH phosphoesterases"/>
    <property type="match status" value="1"/>
</dbReference>
<keyword evidence="3" id="KW-0378">Hydrolase</keyword>
<feature type="region of interest" description="Disordered" evidence="5">
    <location>
        <begin position="295"/>
        <end position="318"/>
    </location>
</feature>
<protein>
    <recommendedName>
        <fullName evidence="7">DHHA2 domain-containing protein</fullName>
    </recommendedName>
</protein>
<dbReference type="InterPro" id="IPR001667">
    <property type="entry name" value="DDH_dom"/>
</dbReference>
<name>A0A136J5I5_9PEZI</name>
<keyword evidence="2" id="KW-0479">Metal-binding</keyword>
<dbReference type="STRING" id="196109.A0A136J5I5"/>
<evidence type="ECO:0000259" key="7">
    <source>
        <dbReference type="SMART" id="SM01131"/>
    </source>
</evidence>
<dbReference type="PANTHER" id="PTHR12112:SF39">
    <property type="entry name" value="EG:152A3.5 PROTEIN (FBGN0003116_PN PROTEIN)"/>
    <property type="match status" value="1"/>
</dbReference>
<feature type="signal peptide" evidence="6">
    <location>
        <begin position="1"/>
        <end position="27"/>
    </location>
</feature>
<evidence type="ECO:0000256" key="5">
    <source>
        <dbReference type="SAM" id="MobiDB-lite"/>
    </source>
</evidence>
<evidence type="ECO:0000256" key="1">
    <source>
        <dbReference type="ARBA" id="ARBA00001936"/>
    </source>
</evidence>
<evidence type="ECO:0000256" key="2">
    <source>
        <dbReference type="ARBA" id="ARBA00022723"/>
    </source>
</evidence>
<dbReference type="PANTHER" id="PTHR12112">
    <property type="entry name" value="BNIP - RELATED"/>
    <property type="match status" value="1"/>
</dbReference>
<dbReference type="GO" id="GO:0046872">
    <property type="term" value="F:metal ion binding"/>
    <property type="evidence" value="ECO:0007669"/>
    <property type="project" value="UniProtKB-KW"/>
</dbReference>
<proteinExistence type="predicted"/>
<feature type="domain" description="DHHA2" evidence="7">
    <location>
        <begin position="328"/>
        <end position="507"/>
    </location>
</feature>
<dbReference type="AlphaFoldDB" id="A0A136J5I5"/>
<dbReference type="Pfam" id="PF02833">
    <property type="entry name" value="DHHA2"/>
    <property type="match status" value="1"/>
</dbReference>
<dbReference type="Proteomes" id="UP000070501">
    <property type="component" value="Unassembled WGS sequence"/>
</dbReference>
<dbReference type="OrthoDB" id="374045at2759"/>
<keyword evidence="4" id="KW-0464">Manganese</keyword>
<dbReference type="Gene3D" id="3.90.1640.10">
    <property type="entry name" value="inorganic pyrophosphatase (n-terminal core)"/>
    <property type="match status" value="1"/>
</dbReference>
<dbReference type="Pfam" id="PF01368">
    <property type="entry name" value="DHH"/>
    <property type="match status" value="1"/>
</dbReference>
<feature type="compositionally biased region" description="Low complexity" evidence="5">
    <location>
        <begin position="236"/>
        <end position="247"/>
    </location>
</feature>
<gene>
    <name evidence="8" type="ORF">Micbo1qcDRAFT_195308</name>
</gene>
<feature type="compositionally biased region" description="Low complexity" evidence="5">
    <location>
        <begin position="77"/>
        <end position="90"/>
    </location>
</feature>
<evidence type="ECO:0000256" key="4">
    <source>
        <dbReference type="ARBA" id="ARBA00023211"/>
    </source>
</evidence>
<keyword evidence="9" id="KW-1185">Reference proteome</keyword>